<dbReference type="InterPro" id="IPR036527">
    <property type="entry name" value="SCP2_sterol-bd_dom_sf"/>
</dbReference>
<name>A0A1C6RMN9_9ACTN</name>
<dbReference type="AlphaFoldDB" id="A0A1C6RMN9"/>
<protein>
    <submittedName>
        <fullName evidence="2">SCP-2 sterol transfer family protein</fullName>
    </submittedName>
</protein>
<dbReference type="Gene3D" id="3.30.1050.10">
    <property type="entry name" value="SCP2 sterol-binding domain"/>
    <property type="match status" value="1"/>
</dbReference>
<proteinExistence type="predicted"/>
<keyword evidence="3" id="KW-1185">Reference proteome</keyword>
<evidence type="ECO:0000313" key="2">
    <source>
        <dbReference type="EMBL" id="SCL18444.1"/>
    </source>
</evidence>
<sequence length="124" mass="14487">MADPIAEFFAGVVRRRYDRLKQVTGTIRFDLVRDHHTTHWLMTIEKGDVRVSRENRRADCTVRLDEALFARIVRGETDVYAAWLRNEVELVGRLYMLVIFQRVLPGPPGARDPRAVARRGELRR</sequence>
<dbReference type="EMBL" id="FMHU01000001">
    <property type="protein sequence ID" value="SCL18444.1"/>
    <property type="molecule type" value="Genomic_DNA"/>
</dbReference>
<dbReference type="SUPFAM" id="SSF55718">
    <property type="entry name" value="SCP-like"/>
    <property type="match status" value="1"/>
</dbReference>
<dbReference type="RefSeq" id="WP_091456763.1">
    <property type="nucleotide sequence ID" value="NZ_FMHU01000001.1"/>
</dbReference>
<evidence type="ECO:0000313" key="3">
    <source>
        <dbReference type="Proteomes" id="UP000198906"/>
    </source>
</evidence>
<feature type="domain" description="SCP2" evidence="1">
    <location>
        <begin position="17"/>
        <end position="92"/>
    </location>
</feature>
<evidence type="ECO:0000259" key="1">
    <source>
        <dbReference type="Pfam" id="PF02036"/>
    </source>
</evidence>
<dbReference type="Proteomes" id="UP000198906">
    <property type="component" value="Unassembled WGS sequence"/>
</dbReference>
<dbReference type="InterPro" id="IPR003033">
    <property type="entry name" value="SCP2_sterol-bd_dom"/>
</dbReference>
<dbReference type="Pfam" id="PF02036">
    <property type="entry name" value="SCP2"/>
    <property type="match status" value="1"/>
</dbReference>
<organism evidence="2 3">
    <name type="scientific">Micromonospora inyonensis</name>
    <dbReference type="NCBI Taxonomy" id="47866"/>
    <lineage>
        <taxon>Bacteria</taxon>
        <taxon>Bacillati</taxon>
        <taxon>Actinomycetota</taxon>
        <taxon>Actinomycetes</taxon>
        <taxon>Micromonosporales</taxon>
        <taxon>Micromonosporaceae</taxon>
        <taxon>Micromonospora</taxon>
    </lineage>
</organism>
<accession>A0A1C6RMN9</accession>
<dbReference type="STRING" id="47866.GA0074694_2358"/>
<reference evidence="3" key="1">
    <citation type="submission" date="2016-06" db="EMBL/GenBank/DDBJ databases">
        <authorList>
            <person name="Varghese N."/>
        </authorList>
    </citation>
    <scope>NUCLEOTIDE SEQUENCE [LARGE SCALE GENOMIC DNA]</scope>
    <source>
        <strain evidence="3">DSM 46123</strain>
    </source>
</reference>
<gene>
    <name evidence="2" type="ORF">GA0074694_2358</name>
</gene>